<sequence>MNRTRLTSDQVRAVDRRAIEDYGMSGLVLMENAGRGAAEVIHRITSADKPIAILCGKGNNAGDGYVIARHLELLGHLVRVVSIVDIESLSADAAVNANIAIKSHLPIRVARDLETLTRQIADAAVLVDCVLGTGAKGAPRGFFGEAIRAANDVDAIRVAIDVPSGLDADTGEPSDPTFRANLTLTFVAEKIGFGNETAKPFIGNVEVIPIGVPQKLLLEVLP</sequence>
<comment type="function">
    <text evidence="1">Catalyzes the epimerization of the S- and R-forms of NAD(P)HX, a damaged form of NAD(P)H that is a result of enzymatic or heat-dependent hydration. This is a prerequisite for the S-specific NAD(P)H-hydrate dehydratase to allow the repair of both epimers of NAD(P)HX.</text>
</comment>
<dbReference type="Pfam" id="PF03853">
    <property type="entry name" value="YjeF_N"/>
    <property type="match status" value="1"/>
</dbReference>
<comment type="similarity">
    <text evidence="1">Belongs to the NnrE/AIBP family.</text>
</comment>
<feature type="binding site" evidence="1">
    <location>
        <position position="128"/>
    </location>
    <ligand>
        <name>K(+)</name>
        <dbReference type="ChEBI" id="CHEBI:29103"/>
    </ligand>
</feature>
<keyword evidence="4" id="KW-1185">Reference proteome</keyword>
<evidence type="ECO:0000259" key="2">
    <source>
        <dbReference type="PROSITE" id="PS51385"/>
    </source>
</evidence>
<comment type="catalytic activity">
    <reaction evidence="1">
        <text>(6R)-NADPHX = (6S)-NADPHX</text>
        <dbReference type="Rhea" id="RHEA:32227"/>
        <dbReference type="ChEBI" id="CHEBI:64076"/>
        <dbReference type="ChEBI" id="CHEBI:64077"/>
        <dbReference type="EC" id="5.1.99.6"/>
    </reaction>
</comment>
<feature type="binding site" evidence="1">
    <location>
        <position position="161"/>
    </location>
    <ligand>
        <name>(6S)-NADPHX</name>
        <dbReference type="ChEBI" id="CHEBI:64076"/>
    </ligand>
</feature>
<feature type="binding site" evidence="1">
    <location>
        <begin position="132"/>
        <end position="138"/>
    </location>
    <ligand>
        <name>(6S)-NADPHX</name>
        <dbReference type="ChEBI" id="CHEBI:64076"/>
    </ligand>
</feature>
<keyword evidence="1" id="KW-0413">Isomerase</keyword>
<evidence type="ECO:0000256" key="1">
    <source>
        <dbReference type="HAMAP-Rule" id="MF_01966"/>
    </source>
</evidence>
<reference evidence="3 4" key="1">
    <citation type="submission" date="2019-02" db="EMBL/GenBank/DDBJ databases">
        <title>Deep-cultivation of Planctomycetes and their phenomic and genomic characterization uncovers novel biology.</title>
        <authorList>
            <person name="Wiegand S."/>
            <person name="Jogler M."/>
            <person name="Boedeker C."/>
            <person name="Pinto D."/>
            <person name="Vollmers J."/>
            <person name="Rivas-Marin E."/>
            <person name="Kohn T."/>
            <person name="Peeters S.H."/>
            <person name="Heuer A."/>
            <person name="Rast P."/>
            <person name="Oberbeckmann S."/>
            <person name="Bunk B."/>
            <person name="Jeske O."/>
            <person name="Meyerdierks A."/>
            <person name="Storesund J.E."/>
            <person name="Kallscheuer N."/>
            <person name="Luecker S."/>
            <person name="Lage O.M."/>
            <person name="Pohl T."/>
            <person name="Merkel B.J."/>
            <person name="Hornburger P."/>
            <person name="Mueller R.-W."/>
            <person name="Bruemmer F."/>
            <person name="Labrenz M."/>
            <person name="Spormann A.M."/>
            <person name="Op Den Camp H."/>
            <person name="Overmann J."/>
            <person name="Amann R."/>
            <person name="Jetten M.S.M."/>
            <person name="Mascher T."/>
            <person name="Medema M.H."/>
            <person name="Devos D.P."/>
            <person name="Kaster A.-K."/>
            <person name="Ovreas L."/>
            <person name="Rohde M."/>
            <person name="Galperin M.Y."/>
            <person name="Jogler C."/>
        </authorList>
    </citation>
    <scope>NUCLEOTIDE SEQUENCE [LARGE SCALE GENOMIC DNA]</scope>
    <source>
        <strain evidence="3 4">Q31b</strain>
    </source>
</reference>
<organism evidence="3 4">
    <name type="scientific">Novipirellula aureliae</name>
    <dbReference type="NCBI Taxonomy" id="2527966"/>
    <lineage>
        <taxon>Bacteria</taxon>
        <taxon>Pseudomonadati</taxon>
        <taxon>Planctomycetota</taxon>
        <taxon>Planctomycetia</taxon>
        <taxon>Pirellulales</taxon>
        <taxon>Pirellulaceae</taxon>
        <taxon>Novipirellula</taxon>
    </lineage>
</organism>
<dbReference type="RefSeq" id="WP_146602699.1">
    <property type="nucleotide sequence ID" value="NZ_SJPY01000012.1"/>
</dbReference>
<protein>
    <recommendedName>
        <fullName evidence="1">NAD(P)H-hydrate epimerase</fullName>
        <ecNumber evidence="1">5.1.99.6</ecNumber>
    </recommendedName>
    <alternativeName>
        <fullName evidence="1">NAD(P)HX epimerase</fullName>
    </alternativeName>
</protein>
<dbReference type="PROSITE" id="PS51385">
    <property type="entry name" value="YJEF_N"/>
    <property type="match status" value="1"/>
</dbReference>
<dbReference type="Proteomes" id="UP000315471">
    <property type="component" value="Unassembled WGS sequence"/>
</dbReference>
<keyword evidence="1" id="KW-0547">Nucleotide-binding</keyword>
<name>A0A5C6DBT3_9BACT</name>
<dbReference type="AlphaFoldDB" id="A0A5C6DBT3"/>
<comment type="caution">
    <text evidence="3">The sequence shown here is derived from an EMBL/GenBank/DDBJ whole genome shotgun (WGS) entry which is preliminary data.</text>
</comment>
<proteinExistence type="inferred from homology"/>
<feature type="binding site" evidence="1">
    <location>
        <position position="164"/>
    </location>
    <ligand>
        <name>K(+)</name>
        <dbReference type="ChEBI" id="CHEBI:29103"/>
    </ligand>
</feature>
<dbReference type="InterPro" id="IPR004443">
    <property type="entry name" value="YjeF_N_dom"/>
</dbReference>
<comment type="caution">
    <text evidence="1">Lacks conserved residue(s) required for the propagation of feature annotation.</text>
</comment>
<evidence type="ECO:0000313" key="3">
    <source>
        <dbReference type="EMBL" id="TWU34168.1"/>
    </source>
</evidence>
<accession>A0A5C6DBT3</accession>
<keyword evidence="1" id="KW-0630">Potassium</keyword>
<dbReference type="HAMAP" id="MF_01966">
    <property type="entry name" value="NADHX_epimerase"/>
    <property type="match status" value="1"/>
</dbReference>
<dbReference type="GO" id="GO:0046872">
    <property type="term" value="F:metal ion binding"/>
    <property type="evidence" value="ECO:0007669"/>
    <property type="project" value="UniProtKB-KW"/>
</dbReference>
<dbReference type="EMBL" id="SJPY01000012">
    <property type="protein sequence ID" value="TWU34168.1"/>
    <property type="molecule type" value="Genomic_DNA"/>
</dbReference>
<dbReference type="GO" id="GO:0052856">
    <property type="term" value="F:NAD(P)HX epimerase activity"/>
    <property type="evidence" value="ECO:0007669"/>
    <property type="project" value="UniProtKB-UniRule"/>
</dbReference>
<dbReference type="Gene3D" id="3.40.50.10260">
    <property type="entry name" value="YjeF N-terminal domain"/>
    <property type="match status" value="1"/>
</dbReference>
<feature type="binding site" evidence="1">
    <location>
        <position position="60"/>
    </location>
    <ligand>
        <name>K(+)</name>
        <dbReference type="ChEBI" id="CHEBI:29103"/>
    </ligand>
</feature>
<keyword evidence="1" id="KW-0520">NAD</keyword>
<evidence type="ECO:0000313" key="4">
    <source>
        <dbReference type="Proteomes" id="UP000315471"/>
    </source>
</evidence>
<gene>
    <name evidence="3" type="primary">nnr_2</name>
    <name evidence="1" type="synonym">nnrE</name>
    <name evidence="3" type="ORF">Q31b_56390</name>
</gene>
<dbReference type="OrthoDB" id="9806925at2"/>
<dbReference type="InterPro" id="IPR036652">
    <property type="entry name" value="YjeF_N_dom_sf"/>
</dbReference>
<dbReference type="SUPFAM" id="SSF64153">
    <property type="entry name" value="YjeF N-terminal domain-like"/>
    <property type="match status" value="1"/>
</dbReference>
<dbReference type="GO" id="GO:0000166">
    <property type="term" value="F:nucleotide binding"/>
    <property type="evidence" value="ECO:0007669"/>
    <property type="project" value="UniProtKB-KW"/>
</dbReference>
<keyword evidence="1" id="KW-0479">Metal-binding</keyword>
<comment type="catalytic activity">
    <reaction evidence="1">
        <text>(6R)-NADHX = (6S)-NADHX</text>
        <dbReference type="Rhea" id="RHEA:32215"/>
        <dbReference type="ChEBI" id="CHEBI:64074"/>
        <dbReference type="ChEBI" id="CHEBI:64075"/>
        <dbReference type="EC" id="5.1.99.6"/>
    </reaction>
</comment>
<keyword evidence="1" id="KW-0521">NADP</keyword>
<dbReference type="NCBIfam" id="TIGR00197">
    <property type="entry name" value="yjeF_nterm"/>
    <property type="match status" value="1"/>
</dbReference>
<feature type="domain" description="YjeF N-terminal" evidence="2">
    <location>
        <begin position="11"/>
        <end position="218"/>
    </location>
</feature>
<comment type="cofactor">
    <cofactor evidence="1">
        <name>K(+)</name>
        <dbReference type="ChEBI" id="CHEBI:29103"/>
    </cofactor>
    <text evidence="1">Binds 1 potassium ion per subunit.</text>
</comment>
<dbReference type="EC" id="5.1.99.6" evidence="1"/>